<dbReference type="PROSITE" id="PS50883">
    <property type="entry name" value="EAL"/>
    <property type="match status" value="1"/>
</dbReference>
<dbReference type="PANTHER" id="PTHR33121">
    <property type="entry name" value="CYCLIC DI-GMP PHOSPHODIESTERASE PDEF"/>
    <property type="match status" value="1"/>
</dbReference>
<dbReference type="PANTHER" id="PTHR33121:SF79">
    <property type="entry name" value="CYCLIC DI-GMP PHOSPHODIESTERASE PDED-RELATED"/>
    <property type="match status" value="1"/>
</dbReference>
<proteinExistence type="predicted"/>
<dbReference type="SUPFAM" id="SSF141868">
    <property type="entry name" value="EAL domain-like"/>
    <property type="match status" value="1"/>
</dbReference>
<evidence type="ECO:0000313" key="2">
    <source>
        <dbReference type="EMBL" id="SQC22449.1"/>
    </source>
</evidence>
<dbReference type="AlphaFoldDB" id="A0A2X3FCD2"/>
<evidence type="ECO:0000313" key="3">
    <source>
        <dbReference type="Proteomes" id="UP000250675"/>
    </source>
</evidence>
<dbReference type="GO" id="GO:0003677">
    <property type="term" value="F:DNA binding"/>
    <property type="evidence" value="ECO:0007669"/>
    <property type="project" value="InterPro"/>
</dbReference>
<dbReference type="GO" id="GO:0071111">
    <property type="term" value="F:cyclic-guanylate-specific phosphodiesterase activity"/>
    <property type="evidence" value="ECO:0007669"/>
    <property type="project" value="InterPro"/>
</dbReference>
<evidence type="ECO:0000259" key="1">
    <source>
        <dbReference type="PROSITE" id="PS50883"/>
    </source>
</evidence>
<dbReference type="InterPro" id="IPR001633">
    <property type="entry name" value="EAL_dom"/>
</dbReference>
<protein>
    <submittedName>
        <fullName evidence="2">Fimbrial protein</fullName>
    </submittedName>
</protein>
<dbReference type="SMART" id="SM00052">
    <property type="entry name" value="EAL"/>
    <property type="match status" value="1"/>
</dbReference>
<accession>A0A2X3FCD2</accession>
<dbReference type="Pfam" id="PF00563">
    <property type="entry name" value="EAL"/>
    <property type="match status" value="1"/>
</dbReference>
<dbReference type="EMBL" id="UASO01000004">
    <property type="protein sequence ID" value="SQC22449.1"/>
    <property type="molecule type" value="Genomic_DNA"/>
</dbReference>
<dbReference type="Proteomes" id="UP000250675">
    <property type="component" value="Unassembled WGS sequence"/>
</dbReference>
<feature type="domain" description="EAL" evidence="1">
    <location>
        <begin position="212"/>
        <end position="462"/>
    </location>
</feature>
<dbReference type="InterPro" id="IPR016032">
    <property type="entry name" value="Sig_transdc_resp-reg_C-effctor"/>
</dbReference>
<organism evidence="2 3">
    <name type="scientific">Klebsiella pneumoniae</name>
    <dbReference type="NCBI Taxonomy" id="573"/>
    <lineage>
        <taxon>Bacteria</taxon>
        <taxon>Pseudomonadati</taxon>
        <taxon>Pseudomonadota</taxon>
        <taxon>Gammaproteobacteria</taxon>
        <taxon>Enterobacterales</taxon>
        <taxon>Enterobacteriaceae</taxon>
        <taxon>Klebsiella/Raoultella group</taxon>
        <taxon>Klebsiella</taxon>
        <taxon>Klebsiella pneumoniae complex</taxon>
    </lineage>
</organism>
<dbReference type="CDD" id="cd01948">
    <property type="entry name" value="EAL"/>
    <property type="match status" value="1"/>
</dbReference>
<dbReference type="InterPro" id="IPR035919">
    <property type="entry name" value="EAL_sf"/>
</dbReference>
<dbReference type="Gene3D" id="3.20.20.450">
    <property type="entry name" value="EAL domain"/>
    <property type="match status" value="1"/>
</dbReference>
<name>A0A2X3FCD2_KLEPN</name>
<reference evidence="2 3" key="1">
    <citation type="submission" date="2018-06" db="EMBL/GenBank/DDBJ databases">
        <authorList>
            <consortium name="Pathogen Informatics"/>
            <person name="Doyle S."/>
        </authorList>
    </citation>
    <scope>NUCLEOTIDE SEQUENCE [LARGE SCALE GENOMIC DNA]</scope>
    <source>
        <strain evidence="2 3">NCTC9645</strain>
    </source>
</reference>
<sequence length="582" mass="65784">MMTDYILSPCSLAARGLSQLMLNAAKRPVELPVEGVSLRELAAVKRIVVYLPDDPLWMLTTLRQAARLLDEALPPLPMLILSRSPAIWLWQTLLYQVSHPDRLRNVHTAPADLSCAELAHRLENAPRLERLAGEAALIHGKRVVGLTHAELKVILALLQGQTIGEQAQRLGLSQKTLYTQRLAGVKKLVECHPHLAPRFPRTQLPRSPANALTAFEQEWVQAIHDRQVFPVFQPIVDSRSQLQGVEILIRWRHRGQVLHPQTFLPHFRADYTWLLLTAFVLQEAVQNINEYPGTFYFSVNIPSSLADSDSLLRMVEAARQQLRQPEGVARLVLEYAETIDFRHQSRSAAHVAQLQRAGVRVMLDDCFSQGSVIFPARRLHFNAYKLDMSIVNDAQHDPKALALIKSLAYYCQLSDSRCVAEGVDSLAKFTQLKSLGIDRFQGYLFSPPMRREHLPDLIRRFSHQRDPADRLGCEKSAPVSTGAGTSCANIVVFAGVIEFMFGKRAERDNLPLLLAHFFHYLRHQLFPHALAFQAGINIGMFDNAEVFAGGNKNNLRHLVSLRIVNIKFVMPFQYFHLLLAYL</sequence>
<dbReference type="InterPro" id="IPR050706">
    <property type="entry name" value="Cyclic-di-GMP_PDE-like"/>
</dbReference>
<gene>
    <name evidence="2" type="primary">ycgG_4</name>
    <name evidence="2" type="ORF">NCTC9645_02944</name>
</gene>
<dbReference type="GO" id="GO:0006355">
    <property type="term" value="P:regulation of DNA-templated transcription"/>
    <property type="evidence" value="ECO:0007669"/>
    <property type="project" value="InterPro"/>
</dbReference>
<dbReference type="SUPFAM" id="SSF46894">
    <property type="entry name" value="C-terminal effector domain of the bipartite response regulators"/>
    <property type="match status" value="1"/>
</dbReference>